<gene>
    <name evidence="2" type="ORF">METZ01_LOCUS441367</name>
</gene>
<dbReference type="CDD" id="cd01292">
    <property type="entry name" value="metallo-dependent_hydrolases"/>
    <property type="match status" value="1"/>
</dbReference>
<dbReference type="Pfam" id="PF01979">
    <property type="entry name" value="Amidohydro_1"/>
    <property type="match status" value="1"/>
</dbReference>
<evidence type="ECO:0000259" key="1">
    <source>
        <dbReference type="Pfam" id="PF01979"/>
    </source>
</evidence>
<name>A0A382YZ98_9ZZZZ</name>
<organism evidence="2">
    <name type="scientific">marine metagenome</name>
    <dbReference type="NCBI Taxonomy" id="408172"/>
    <lineage>
        <taxon>unclassified sequences</taxon>
        <taxon>metagenomes</taxon>
        <taxon>ecological metagenomes</taxon>
    </lineage>
</organism>
<dbReference type="SUPFAM" id="SSF51556">
    <property type="entry name" value="Metallo-dependent hydrolases"/>
    <property type="match status" value="1"/>
</dbReference>
<dbReference type="Gene3D" id="3.20.20.140">
    <property type="entry name" value="Metal-dependent hydrolases"/>
    <property type="match status" value="1"/>
</dbReference>
<reference evidence="2" key="1">
    <citation type="submission" date="2018-05" db="EMBL/GenBank/DDBJ databases">
        <authorList>
            <person name="Lanie J.A."/>
            <person name="Ng W.-L."/>
            <person name="Kazmierczak K.M."/>
            <person name="Andrzejewski T.M."/>
            <person name="Davidsen T.M."/>
            <person name="Wayne K.J."/>
            <person name="Tettelin H."/>
            <person name="Glass J.I."/>
            <person name="Rusch D."/>
            <person name="Podicherti R."/>
            <person name="Tsui H.-C.T."/>
            <person name="Winkler M.E."/>
        </authorList>
    </citation>
    <scope>NUCLEOTIDE SEQUENCE</scope>
</reference>
<dbReference type="EMBL" id="UINC01179696">
    <property type="protein sequence ID" value="SVD88513.1"/>
    <property type="molecule type" value="Genomic_DNA"/>
</dbReference>
<accession>A0A382YZ98</accession>
<dbReference type="InterPro" id="IPR006680">
    <property type="entry name" value="Amidohydro-rel"/>
</dbReference>
<feature type="non-terminal residue" evidence="2">
    <location>
        <position position="260"/>
    </location>
</feature>
<feature type="non-terminal residue" evidence="2">
    <location>
        <position position="1"/>
    </location>
</feature>
<feature type="domain" description="Amidohydrolase-related" evidence="1">
    <location>
        <begin position="134"/>
        <end position="238"/>
    </location>
</feature>
<dbReference type="GO" id="GO:0016787">
    <property type="term" value="F:hydrolase activity"/>
    <property type="evidence" value="ECO:0007669"/>
    <property type="project" value="InterPro"/>
</dbReference>
<proteinExistence type="predicted"/>
<dbReference type="InterPro" id="IPR032466">
    <property type="entry name" value="Metal_Hydrolase"/>
</dbReference>
<evidence type="ECO:0000313" key="2">
    <source>
        <dbReference type="EMBL" id="SVD88513.1"/>
    </source>
</evidence>
<dbReference type="AlphaFoldDB" id="A0A382YZ98"/>
<protein>
    <recommendedName>
        <fullName evidence="1">Amidohydrolase-related domain-containing protein</fullName>
    </recommendedName>
</protein>
<sequence>HLPGLDYQNLTPDLVTNLALVVRATTGRVRWSEVKVHAGTVLMVPGMMEEHFDKLAEAGSILAKFLFYPLNRDPDEAKRYVRWCHDRGLRVKVHTGGVSRSGANDVCGYEILSWLQPDVAAHVSGGPIPMCDEDLDELVDHTEFALELCSSGNYQSFIRVVKRLAEQGRLNRLTLGTDTPGGTGVIARGMLRNMTFLTSVCGLTAGQTIAIATGNTALAHGLEEGFLRPGAPADIVIAGRIEGSAGTSFTEAFEHGDLPG</sequence>